<dbReference type="EMBL" id="CAXAMN010023140">
    <property type="protein sequence ID" value="CAK9075564.1"/>
    <property type="molecule type" value="Genomic_DNA"/>
</dbReference>
<proteinExistence type="predicted"/>
<feature type="region of interest" description="Disordered" evidence="1">
    <location>
        <begin position="502"/>
        <end position="525"/>
    </location>
</feature>
<evidence type="ECO:0000256" key="1">
    <source>
        <dbReference type="SAM" id="MobiDB-lite"/>
    </source>
</evidence>
<reference evidence="2 3" key="1">
    <citation type="submission" date="2024-02" db="EMBL/GenBank/DDBJ databases">
        <authorList>
            <person name="Chen Y."/>
            <person name="Shah S."/>
            <person name="Dougan E. K."/>
            <person name="Thang M."/>
            <person name="Chan C."/>
        </authorList>
    </citation>
    <scope>NUCLEOTIDE SEQUENCE [LARGE SCALE GENOMIC DNA]</scope>
</reference>
<evidence type="ECO:0000313" key="2">
    <source>
        <dbReference type="EMBL" id="CAK9075564.1"/>
    </source>
</evidence>
<name>A0ABP0PKX0_9DINO</name>
<sequence length="615" mass="69427">MEENFDSFSSILDLEELAPVDLTETVDLTGGLTRQEFNHPHGEQEYDASLVGGETVVSQDVRIERFNELESQHSNSCINTVVETSVWNSMIASAYDRYRAREATLSFPWEVGASAEIFQSNLGLSLPSISSFSIQPPAAVDRASESVPEMFGSDIQPGVCYVHAVSDMKDLDYFEDKRLKLELACGKWMNLLSCSWDASIIGMQLCRDLRVDPSGKEATESLRACFGTKSPSTVLKRAATMKKFVTWHYEEFESRGVFVSPFPLTEQDVWAFFLHLRDERVRTSKGFTTPATFLETVRFCKFTVGLQGCDAILQSGRLLGFAAIERREKGPTKQAPILELVHLRRLHEILAIGSDPVDQLGAGAMLVCIYARARWSDLRYVHRVELEKGRNGAMVIYTQEHKTSAVGLRREQYLPLVVPWEGVISGDWISLFTQVYERLGLELHKVPLGPLIPVIEQAIELVADEEDRLSAKEEMEEVQNYASFAGDLSLFGEEAVSKGYVQIESSSESEDTSDSVSSSNDDQERWREADAYQELVPEGETFHKHTKTSRLHRVKDNKSSTECGKKLSENFRELGRVLTFRFPKCLICFPQAEGRFRTREQVVARLDEALKRARH</sequence>
<comment type="caution">
    <text evidence="2">The sequence shown here is derived from an EMBL/GenBank/DDBJ whole genome shotgun (WGS) entry which is preliminary data.</text>
</comment>
<dbReference type="Proteomes" id="UP001642484">
    <property type="component" value="Unassembled WGS sequence"/>
</dbReference>
<protein>
    <submittedName>
        <fullName evidence="2">Uncharacterized protein</fullName>
    </submittedName>
</protein>
<evidence type="ECO:0000313" key="3">
    <source>
        <dbReference type="Proteomes" id="UP001642484"/>
    </source>
</evidence>
<organism evidence="2 3">
    <name type="scientific">Durusdinium trenchii</name>
    <dbReference type="NCBI Taxonomy" id="1381693"/>
    <lineage>
        <taxon>Eukaryota</taxon>
        <taxon>Sar</taxon>
        <taxon>Alveolata</taxon>
        <taxon>Dinophyceae</taxon>
        <taxon>Suessiales</taxon>
        <taxon>Symbiodiniaceae</taxon>
        <taxon>Durusdinium</taxon>
    </lineage>
</organism>
<keyword evidence="3" id="KW-1185">Reference proteome</keyword>
<gene>
    <name evidence="2" type="ORF">CCMP2556_LOCUS37209</name>
</gene>
<accession>A0ABP0PKX0</accession>